<dbReference type="SUPFAM" id="SSF49899">
    <property type="entry name" value="Concanavalin A-like lectins/glucanases"/>
    <property type="match status" value="1"/>
</dbReference>
<dbReference type="InterPro" id="IPR003877">
    <property type="entry name" value="SPRY_dom"/>
</dbReference>
<evidence type="ECO:0000259" key="4">
    <source>
        <dbReference type="PROSITE" id="PS50824"/>
    </source>
</evidence>
<dbReference type="GeneTree" id="ENSGT01040000240400"/>
<keyword evidence="6" id="KW-1185">Reference proteome</keyword>
<dbReference type="Pfam" id="PF13765">
    <property type="entry name" value="PRY"/>
    <property type="match status" value="1"/>
</dbReference>
<reference evidence="5" key="1">
    <citation type="submission" date="2025-08" db="UniProtKB">
        <authorList>
            <consortium name="Ensembl"/>
        </authorList>
    </citation>
    <scope>IDENTIFICATION</scope>
</reference>
<dbReference type="Gene3D" id="2.60.120.920">
    <property type="match status" value="1"/>
</dbReference>
<dbReference type="CDD" id="cd08321">
    <property type="entry name" value="Pyrin_ASC-like"/>
    <property type="match status" value="1"/>
</dbReference>
<evidence type="ECO:0000313" key="5">
    <source>
        <dbReference type="Ensembl" id="ENSCVAP00000001837.1"/>
    </source>
</evidence>
<dbReference type="Gene3D" id="1.10.533.10">
    <property type="entry name" value="Death Domain, Fas"/>
    <property type="match status" value="1"/>
</dbReference>
<dbReference type="InterPro" id="IPR013320">
    <property type="entry name" value="ConA-like_dom_sf"/>
</dbReference>
<evidence type="ECO:0000256" key="2">
    <source>
        <dbReference type="SAM" id="MobiDB-lite"/>
    </source>
</evidence>
<feature type="region of interest" description="Disordered" evidence="2">
    <location>
        <begin position="19"/>
        <end position="41"/>
    </location>
</feature>
<evidence type="ECO:0000256" key="1">
    <source>
        <dbReference type="SAM" id="Coils"/>
    </source>
</evidence>
<accession>A0A3Q2CAS9</accession>
<dbReference type="Pfam" id="PF00622">
    <property type="entry name" value="SPRY"/>
    <property type="match status" value="1"/>
</dbReference>
<dbReference type="Proteomes" id="UP000265020">
    <property type="component" value="Unassembled WGS sequence"/>
</dbReference>
<name>A0A3Q2CAS9_CYPVA</name>
<dbReference type="InterPro" id="IPR050143">
    <property type="entry name" value="TRIM/RBCC"/>
</dbReference>
<dbReference type="SMART" id="SM01289">
    <property type="entry name" value="PYRIN"/>
    <property type="match status" value="1"/>
</dbReference>
<dbReference type="InterPro" id="IPR011029">
    <property type="entry name" value="DEATH-like_dom_sf"/>
</dbReference>
<dbReference type="SMART" id="SM00449">
    <property type="entry name" value="SPRY"/>
    <property type="match status" value="1"/>
</dbReference>
<dbReference type="InterPro" id="IPR004020">
    <property type="entry name" value="DAPIN"/>
</dbReference>
<dbReference type="Pfam" id="PF02758">
    <property type="entry name" value="PYRIN"/>
    <property type="match status" value="1"/>
</dbReference>
<protein>
    <submittedName>
        <fullName evidence="5">Pyrin-like</fullName>
    </submittedName>
</protein>
<keyword evidence="1" id="KW-0175">Coiled coil</keyword>
<dbReference type="InterPro" id="IPR003879">
    <property type="entry name" value="Butyrophylin_SPRY"/>
</dbReference>
<reference evidence="5" key="2">
    <citation type="submission" date="2025-09" db="UniProtKB">
        <authorList>
            <consortium name="Ensembl"/>
        </authorList>
    </citation>
    <scope>IDENTIFICATION</scope>
</reference>
<dbReference type="InterPro" id="IPR001870">
    <property type="entry name" value="B30.2/SPRY"/>
</dbReference>
<evidence type="ECO:0000259" key="3">
    <source>
        <dbReference type="PROSITE" id="PS50188"/>
    </source>
</evidence>
<proteinExistence type="predicted"/>
<dbReference type="PANTHER" id="PTHR24103">
    <property type="entry name" value="E3 UBIQUITIN-PROTEIN LIGASE TRIM"/>
    <property type="match status" value="1"/>
</dbReference>
<dbReference type="PROSITE" id="PS50824">
    <property type="entry name" value="DAPIN"/>
    <property type="match status" value="1"/>
</dbReference>
<sequence>MHKPVRQVWSWVIREGSHGGGQETGLNSYRVPPRNRPTMTSSKEHLWKTLEDLTSDQFKQFKWLLKEDFPASRLEKADRQDTVDLLVQKYGCEEALRTSTLVLGKIYRNDLAQQLLKTNLKQTDKLENGKYQIDKVFLLSRMAFHWSDQINDFCLKLGPRIGNGVGSNGESAKQKARLDEMRTEISQKIKEREEKICEIQRSAELSRKSAERQTEESVLAFAGLVQLVEKSLSHLTEVIEYEQKATQKQAEEIIKDLQQEISELSRKEAELEHLLLTEDDEKFLQDVKTSNLTKISITKPSYSESVKTSVDKLKEALSEEMKKFYKKAKLIWMQQFAVEVTLDPLTAHPQLVISQDGKQVHCRATQPNFPDRPEDISVLGKDSLSSGSSYFEVEVGQKSSWDLGVIYRSIGRQGPTATGPGADLWKFSLRDGDGDNAAGVDLFQKAPVNKVGVYVNYEKGLVLFCDVDSGEMIRGFSKCSFKESLYPFFSFGGNNGHPNSDPLVISSP</sequence>
<dbReference type="InterPro" id="IPR043136">
    <property type="entry name" value="B30.2/SPRY_sf"/>
</dbReference>
<evidence type="ECO:0000313" key="6">
    <source>
        <dbReference type="Proteomes" id="UP000265020"/>
    </source>
</evidence>
<dbReference type="SMART" id="SM00589">
    <property type="entry name" value="PRY"/>
    <property type="match status" value="1"/>
</dbReference>
<dbReference type="Ensembl" id="ENSCVAT00000012738.1">
    <property type="protein sequence ID" value="ENSCVAP00000001837.1"/>
    <property type="gene ID" value="ENSCVAG00000002861.1"/>
</dbReference>
<feature type="coiled-coil region" evidence="1">
    <location>
        <begin position="247"/>
        <end position="277"/>
    </location>
</feature>
<dbReference type="PROSITE" id="PS50188">
    <property type="entry name" value="B302_SPRY"/>
    <property type="match status" value="1"/>
</dbReference>
<dbReference type="PRINTS" id="PR01407">
    <property type="entry name" value="BUTYPHLNCDUF"/>
</dbReference>
<dbReference type="Pfam" id="PF25600">
    <property type="entry name" value="TRIM_CC"/>
    <property type="match status" value="1"/>
</dbReference>
<dbReference type="SUPFAM" id="SSF47986">
    <property type="entry name" value="DEATH domain"/>
    <property type="match status" value="1"/>
</dbReference>
<dbReference type="InterPro" id="IPR058030">
    <property type="entry name" value="TRIM8/14/16/25/29/45/65_CC"/>
</dbReference>
<dbReference type="AlphaFoldDB" id="A0A3Q2CAS9"/>
<feature type="domain" description="B30.2/SPRY" evidence="3">
    <location>
        <begin position="320"/>
        <end position="508"/>
    </location>
</feature>
<dbReference type="InterPro" id="IPR006574">
    <property type="entry name" value="PRY"/>
</dbReference>
<organism evidence="5 6">
    <name type="scientific">Cyprinodon variegatus</name>
    <name type="common">Sheepshead minnow</name>
    <dbReference type="NCBI Taxonomy" id="28743"/>
    <lineage>
        <taxon>Eukaryota</taxon>
        <taxon>Metazoa</taxon>
        <taxon>Chordata</taxon>
        <taxon>Craniata</taxon>
        <taxon>Vertebrata</taxon>
        <taxon>Euteleostomi</taxon>
        <taxon>Actinopterygii</taxon>
        <taxon>Neopterygii</taxon>
        <taxon>Teleostei</taxon>
        <taxon>Neoteleostei</taxon>
        <taxon>Acanthomorphata</taxon>
        <taxon>Ovalentaria</taxon>
        <taxon>Atherinomorphae</taxon>
        <taxon>Cyprinodontiformes</taxon>
        <taxon>Cyprinodontidae</taxon>
        <taxon>Cyprinodon</taxon>
    </lineage>
</organism>
<feature type="domain" description="Pyrin" evidence="4">
    <location>
        <begin position="39"/>
        <end position="121"/>
    </location>
</feature>